<dbReference type="Pfam" id="PF00994">
    <property type="entry name" value="MoCF_biosynth"/>
    <property type="match status" value="1"/>
</dbReference>
<comment type="caution">
    <text evidence="4">The sequence shown here is derived from an EMBL/GenBank/DDBJ whole genome shotgun (WGS) entry which is preliminary data.</text>
</comment>
<dbReference type="NCBIfam" id="TIGR00177">
    <property type="entry name" value="molyb_syn"/>
    <property type="match status" value="1"/>
</dbReference>
<sequence length="169" mass="17293">MREPTGLVVVASTSAAHGEAEDRTGPVIADWLREQGVSCGDPVVVPDGPPVETALRDAVGGGIAVVLTTGGTGITVDDLTPEATDAVLERPLPGVAEAMRARGLEATPFAALSRGRAGVAGRTFIANLPGSPGGVRDGLEVLEPLVHHLLAQLGHLTDDDPHPPRGEDR</sequence>
<gene>
    <name evidence="4" type="ORF">FNM00_03155</name>
</gene>
<dbReference type="OrthoDB" id="9794429at2"/>
<dbReference type="PANTHER" id="PTHR43764:SF1">
    <property type="entry name" value="MOLYBDOPTERIN MOLYBDOTRANSFERASE"/>
    <property type="match status" value="1"/>
</dbReference>
<protein>
    <submittedName>
        <fullName evidence="4">MogA/MoaB family molybdenum cofactor biosynthesis protein</fullName>
    </submittedName>
</protein>
<dbReference type="GO" id="GO:0006777">
    <property type="term" value="P:Mo-molybdopterin cofactor biosynthetic process"/>
    <property type="evidence" value="ECO:0007669"/>
    <property type="project" value="UniProtKB-KW"/>
</dbReference>
<evidence type="ECO:0000313" key="5">
    <source>
        <dbReference type="Proteomes" id="UP000316988"/>
    </source>
</evidence>
<organism evidence="4 5">
    <name type="scientific">Aeromicrobium piscarium</name>
    <dbReference type="NCBI Taxonomy" id="2590901"/>
    <lineage>
        <taxon>Bacteria</taxon>
        <taxon>Bacillati</taxon>
        <taxon>Actinomycetota</taxon>
        <taxon>Actinomycetes</taxon>
        <taxon>Propionibacteriales</taxon>
        <taxon>Nocardioidaceae</taxon>
        <taxon>Aeromicrobium</taxon>
    </lineage>
</organism>
<dbReference type="SMART" id="SM00852">
    <property type="entry name" value="MoCF_biosynth"/>
    <property type="match status" value="1"/>
</dbReference>
<dbReference type="InterPro" id="IPR001453">
    <property type="entry name" value="MoaB/Mog_dom"/>
</dbReference>
<name>A0A554SGG5_9ACTN</name>
<dbReference type="InterPro" id="IPR036425">
    <property type="entry name" value="MoaB/Mog-like_dom_sf"/>
</dbReference>
<comment type="pathway">
    <text evidence="1">Cofactor biosynthesis; molybdopterin biosynthesis.</text>
</comment>
<dbReference type="RefSeq" id="WP_143911563.1">
    <property type="nucleotide sequence ID" value="NZ_VLNT01000002.1"/>
</dbReference>
<dbReference type="Proteomes" id="UP000316988">
    <property type="component" value="Unassembled WGS sequence"/>
</dbReference>
<evidence type="ECO:0000259" key="3">
    <source>
        <dbReference type="SMART" id="SM00852"/>
    </source>
</evidence>
<reference evidence="4 5" key="1">
    <citation type="submission" date="2019-07" db="EMBL/GenBank/DDBJ databases">
        <authorList>
            <person name="Zhao L.H."/>
        </authorList>
    </citation>
    <scope>NUCLEOTIDE SEQUENCE [LARGE SCALE GENOMIC DNA]</scope>
    <source>
        <strain evidence="4 5">Co35</strain>
    </source>
</reference>
<dbReference type="SUPFAM" id="SSF53218">
    <property type="entry name" value="Molybdenum cofactor biosynthesis proteins"/>
    <property type="match status" value="1"/>
</dbReference>
<dbReference type="AlphaFoldDB" id="A0A554SGG5"/>
<dbReference type="PANTHER" id="PTHR43764">
    <property type="entry name" value="MOLYBDENUM COFACTOR BIOSYNTHESIS"/>
    <property type="match status" value="1"/>
</dbReference>
<dbReference type="PROSITE" id="PS01078">
    <property type="entry name" value="MOCF_BIOSYNTHESIS_1"/>
    <property type="match status" value="1"/>
</dbReference>
<evidence type="ECO:0000256" key="1">
    <source>
        <dbReference type="ARBA" id="ARBA00005046"/>
    </source>
</evidence>
<evidence type="ECO:0000313" key="4">
    <source>
        <dbReference type="EMBL" id="TSD65439.1"/>
    </source>
</evidence>
<dbReference type="Gene3D" id="3.40.980.10">
    <property type="entry name" value="MoaB/Mog-like domain"/>
    <property type="match status" value="1"/>
</dbReference>
<dbReference type="InterPro" id="IPR051920">
    <property type="entry name" value="MPT_Adenylyltrnsfr/MoaC-Rel"/>
</dbReference>
<accession>A0A554SGG5</accession>
<feature type="domain" description="MoaB/Mog" evidence="3">
    <location>
        <begin position="7"/>
        <end position="149"/>
    </location>
</feature>
<dbReference type="EMBL" id="VLNT01000002">
    <property type="protein sequence ID" value="TSD65439.1"/>
    <property type="molecule type" value="Genomic_DNA"/>
</dbReference>
<dbReference type="CDD" id="cd00886">
    <property type="entry name" value="MogA_MoaB"/>
    <property type="match status" value="1"/>
</dbReference>
<dbReference type="UniPathway" id="UPA00344"/>
<dbReference type="InterPro" id="IPR008284">
    <property type="entry name" value="MoCF_biosynth_CS"/>
</dbReference>
<proteinExistence type="predicted"/>
<keyword evidence="5" id="KW-1185">Reference proteome</keyword>
<evidence type="ECO:0000256" key="2">
    <source>
        <dbReference type="ARBA" id="ARBA00023150"/>
    </source>
</evidence>
<keyword evidence="2" id="KW-0501">Molybdenum cofactor biosynthesis</keyword>